<keyword evidence="2" id="KW-1185">Reference proteome</keyword>
<accession>A0A1B8GJC6</accession>
<proteinExistence type="predicted"/>
<dbReference type="GO" id="GO:0043291">
    <property type="term" value="C:RAVE complex"/>
    <property type="evidence" value="ECO:0007669"/>
    <property type="project" value="TreeGrafter"/>
</dbReference>
<gene>
    <name evidence="1" type="ORF">VE01_06022</name>
</gene>
<dbReference type="PANTHER" id="PTHR13618:SF1">
    <property type="entry name" value="PROTEIN ROGDI HOMOLOG"/>
    <property type="match status" value="1"/>
</dbReference>
<name>A0A1B8GJC6_9PEZI</name>
<dbReference type="Proteomes" id="UP000091956">
    <property type="component" value="Unassembled WGS sequence"/>
</dbReference>
<dbReference type="OrthoDB" id="66510at2759"/>
<organism evidence="1 2">
    <name type="scientific">Pseudogymnoascus verrucosus</name>
    <dbReference type="NCBI Taxonomy" id="342668"/>
    <lineage>
        <taxon>Eukaryota</taxon>
        <taxon>Fungi</taxon>
        <taxon>Dikarya</taxon>
        <taxon>Ascomycota</taxon>
        <taxon>Pezizomycotina</taxon>
        <taxon>Leotiomycetes</taxon>
        <taxon>Thelebolales</taxon>
        <taxon>Thelebolaceae</taxon>
        <taxon>Pseudogymnoascus</taxon>
    </lineage>
</organism>
<protein>
    <recommendedName>
        <fullName evidence="3">RAVE subunit 2/Rogdi</fullName>
    </recommendedName>
</protein>
<dbReference type="Pfam" id="PF10259">
    <property type="entry name" value="Rogdi_lz"/>
    <property type="match status" value="1"/>
</dbReference>
<dbReference type="EMBL" id="KV460232">
    <property type="protein sequence ID" value="OBT95950.1"/>
    <property type="molecule type" value="Genomic_DNA"/>
</dbReference>
<sequence length="296" mass="32562">MSTAIWPPIAPDELKRAESDSLARELAWLLDHLQETLAGFKEALEECKALLAPTEPGSTLAMSSVRSEAVKGYINRVGTMIVKGSLVLRLRHYSPTQLAINATHPLILPTLSSLRELLNQSLDCIDITCWTGDRTSAPYISSQLRLLHGLLGEAHSSLKGTAAAQADRESWLRPVDANHFQPPLPDNLSLDFSIQEASIVLTIRVLESADAAPDIRSRFATVFLTKRAEHDEEDLRFNYNGTEVKVKEKVKIESADPNLMAAMAKLAALEHAVGMARCCLAVVMEEDVEEIERLTA</sequence>
<dbReference type="STRING" id="342668.A0A1B8GJC6"/>
<dbReference type="PANTHER" id="PTHR13618">
    <property type="entry name" value="LEUCINE ZIPPER CONTAINING TRANSCRIPTION FACTOR LZF1"/>
    <property type="match status" value="1"/>
</dbReference>
<reference evidence="2" key="2">
    <citation type="journal article" date="2018" name="Nat. Commun.">
        <title>Extreme sensitivity to ultraviolet light in the fungal pathogen causing white-nose syndrome of bats.</title>
        <authorList>
            <person name="Palmer J.M."/>
            <person name="Drees K.P."/>
            <person name="Foster J.T."/>
            <person name="Lindner D.L."/>
        </authorList>
    </citation>
    <scope>NUCLEOTIDE SEQUENCE [LARGE SCALE GENOMIC DNA]</scope>
    <source>
        <strain evidence="2">UAMH 10579</strain>
    </source>
</reference>
<evidence type="ECO:0008006" key="3">
    <source>
        <dbReference type="Google" id="ProtNLM"/>
    </source>
</evidence>
<dbReference type="InterPro" id="IPR028241">
    <property type="entry name" value="RAVE2/Rogdi"/>
</dbReference>
<dbReference type="AlphaFoldDB" id="A0A1B8GJC6"/>
<dbReference type="RefSeq" id="XP_018129683.1">
    <property type="nucleotide sequence ID" value="XM_018275478.2"/>
</dbReference>
<reference evidence="1 2" key="1">
    <citation type="submission" date="2016-03" db="EMBL/GenBank/DDBJ databases">
        <title>Comparative genomics of Pseudogymnoascus destructans, the fungus causing white-nose syndrome of bats.</title>
        <authorList>
            <person name="Palmer J.M."/>
            <person name="Drees K.P."/>
            <person name="Foster J.T."/>
            <person name="Lindner D.L."/>
        </authorList>
    </citation>
    <scope>NUCLEOTIDE SEQUENCE [LARGE SCALE GENOMIC DNA]</scope>
    <source>
        <strain evidence="1 2">UAMH 10579</strain>
    </source>
</reference>
<dbReference type="GeneID" id="28839408"/>
<evidence type="ECO:0000313" key="1">
    <source>
        <dbReference type="EMBL" id="OBT95950.1"/>
    </source>
</evidence>
<evidence type="ECO:0000313" key="2">
    <source>
        <dbReference type="Proteomes" id="UP000091956"/>
    </source>
</evidence>